<gene>
    <name evidence="10" type="primary">rnfD</name>
    <name evidence="13" type="ordered locus">Ilyop_0537</name>
</gene>
<feature type="transmembrane region" description="Helical" evidence="10">
    <location>
        <begin position="46"/>
        <end position="64"/>
    </location>
</feature>
<protein>
    <recommendedName>
        <fullName evidence="10">Ion-translocating oxidoreductase complex subunit D</fullName>
        <ecNumber evidence="10">7.-.-.-</ecNumber>
    </recommendedName>
    <alternativeName>
        <fullName evidence="10">Rnf electron transport complex subunit D</fullName>
    </alternativeName>
</protein>
<comment type="function">
    <text evidence="10">Part of a membrane-bound complex that couples electron transfer with translocation of ions across the membrane.</text>
</comment>
<proteinExistence type="inferred from homology"/>
<dbReference type="eggNOG" id="COG4658">
    <property type="taxonomic scope" value="Bacteria"/>
</dbReference>
<feature type="transmembrane region" description="Helical" evidence="10">
    <location>
        <begin position="233"/>
        <end position="250"/>
    </location>
</feature>
<evidence type="ECO:0000256" key="1">
    <source>
        <dbReference type="ARBA" id="ARBA00022448"/>
    </source>
</evidence>
<accession>E3H6B2</accession>
<keyword evidence="6 10" id="KW-1278">Translocase</keyword>
<evidence type="ECO:0000256" key="4">
    <source>
        <dbReference type="ARBA" id="ARBA00022643"/>
    </source>
</evidence>
<evidence type="ECO:0000259" key="12">
    <source>
        <dbReference type="SMART" id="SM00900"/>
    </source>
</evidence>
<dbReference type="Proteomes" id="UP000006875">
    <property type="component" value="Chromosome"/>
</dbReference>
<comment type="caution">
    <text evidence="10">Lacks conserved residue(s) required for the propagation of feature annotation.</text>
</comment>
<keyword evidence="5 10" id="KW-0812">Transmembrane</keyword>
<dbReference type="SMART" id="SM00900">
    <property type="entry name" value="FMN_bind"/>
    <property type="match status" value="1"/>
</dbReference>
<reference evidence="13 14" key="1">
    <citation type="journal article" date="2010" name="Stand. Genomic Sci.">
        <title>Complete genome sequence of Ilyobacter polytropus type strain (CuHbu1).</title>
        <authorList>
            <person name="Sikorski J."/>
            <person name="Chertkov O."/>
            <person name="Lapidus A."/>
            <person name="Nolan M."/>
            <person name="Lucas S."/>
            <person name="Del Rio T.G."/>
            <person name="Tice H."/>
            <person name="Cheng J.F."/>
            <person name="Tapia R."/>
            <person name="Han C."/>
            <person name="Goodwin L."/>
            <person name="Pitluck S."/>
            <person name="Liolios K."/>
            <person name="Ivanova N."/>
            <person name="Mavromatis K."/>
            <person name="Mikhailova N."/>
            <person name="Pati A."/>
            <person name="Chen A."/>
            <person name="Palaniappan K."/>
            <person name="Land M."/>
            <person name="Hauser L."/>
            <person name="Chang Y.J."/>
            <person name="Jeffries C.D."/>
            <person name="Brambilla E."/>
            <person name="Yasawong M."/>
            <person name="Rohde M."/>
            <person name="Pukall R."/>
            <person name="Spring S."/>
            <person name="Goker M."/>
            <person name="Woyke T."/>
            <person name="Bristow J."/>
            <person name="Eisen J.A."/>
            <person name="Markowitz V."/>
            <person name="Hugenholtz P."/>
            <person name="Kyrpides N.C."/>
            <person name="Klenk H.P."/>
        </authorList>
    </citation>
    <scope>NUCLEOTIDE SEQUENCE [LARGE SCALE GENOMIC DNA]</scope>
    <source>
        <strain evidence="14">ATCC 51220 / DSM 2926 / LMG 16218 / CuHBu1</strain>
    </source>
</reference>
<dbReference type="HAMAP" id="MF_00462">
    <property type="entry name" value="RsxD_RnfD"/>
    <property type="match status" value="1"/>
</dbReference>
<name>E3H6B2_ILYPC</name>
<feature type="transmembrane region" description="Helical" evidence="10">
    <location>
        <begin position="286"/>
        <end position="304"/>
    </location>
</feature>
<dbReference type="GO" id="GO:0005886">
    <property type="term" value="C:plasma membrane"/>
    <property type="evidence" value="ECO:0007669"/>
    <property type="project" value="UniProtKB-SubCell"/>
</dbReference>
<comment type="subunit">
    <text evidence="10">The complex is composed of six subunits: RnfA, RnfB, RnfC, RnfD, RnfE and RnfG.</text>
</comment>
<comment type="cofactor">
    <cofactor evidence="10">
        <name>FMN</name>
        <dbReference type="ChEBI" id="CHEBI:58210"/>
    </cofactor>
</comment>
<keyword evidence="9 10" id="KW-0472">Membrane</keyword>
<dbReference type="GO" id="GO:0055085">
    <property type="term" value="P:transmembrane transport"/>
    <property type="evidence" value="ECO:0007669"/>
    <property type="project" value="InterPro"/>
</dbReference>
<evidence type="ECO:0000256" key="9">
    <source>
        <dbReference type="ARBA" id="ARBA00023136"/>
    </source>
</evidence>
<dbReference type="GO" id="GO:0022900">
    <property type="term" value="P:electron transport chain"/>
    <property type="evidence" value="ECO:0007669"/>
    <property type="project" value="UniProtKB-UniRule"/>
</dbReference>
<dbReference type="EMBL" id="CP002281">
    <property type="protein sequence ID" value="ADO82325.1"/>
    <property type="molecule type" value="Genomic_DNA"/>
</dbReference>
<evidence type="ECO:0000256" key="10">
    <source>
        <dbReference type="HAMAP-Rule" id="MF_00462"/>
    </source>
</evidence>
<keyword evidence="8 10" id="KW-1133">Transmembrane helix</keyword>
<dbReference type="Pfam" id="PF03116">
    <property type="entry name" value="NQR2_RnfD_RnfE"/>
    <property type="match status" value="1"/>
</dbReference>
<dbReference type="eggNOG" id="COG4659">
    <property type="taxonomic scope" value="Bacteria"/>
</dbReference>
<dbReference type="OrthoDB" id="92383at2"/>
<keyword evidence="10" id="KW-0997">Cell inner membrane</keyword>
<keyword evidence="3 10" id="KW-0285">Flavoprotein</keyword>
<dbReference type="KEGG" id="ipo:Ilyop_0537"/>
<feature type="transmembrane region" description="Helical" evidence="10">
    <location>
        <begin position="20"/>
        <end position="40"/>
    </location>
</feature>
<keyword evidence="10" id="KW-1003">Cell membrane</keyword>
<feature type="transmembrane region" description="Helical" evidence="10">
    <location>
        <begin position="316"/>
        <end position="335"/>
    </location>
</feature>
<evidence type="ECO:0000256" key="8">
    <source>
        <dbReference type="ARBA" id="ARBA00022989"/>
    </source>
</evidence>
<dbReference type="Pfam" id="PF04205">
    <property type="entry name" value="FMN_bind"/>
    <property type="match status" value="1"/>
</dbReference>
<feature type="compositionally biased region" description="Acidic residues" evidence="11">
    <location>
        <begin position="491"/>
        <end position="500"/>
    </location>
</feature>
<dbReference type="PANTHER" id="PTHR30578:SF0">
    <property type="entry name" value="ION-TRANSLOCATING OXIDOREDUCTASE COMPLEX SUBUNIT D"/>
    <property type="match status" value="1"/>
</dbReference>
<keyword evidence="2 10" id="KW-0597">Phosphoprotein</keyword>
<dbReference type="InterPro" id="IPR007329">
    <property type="entry name" value="FMN-bd"/>
</dbReference>
<evidence type="ECO:0000256" key="3">
    <source>
        <dbReference type="ARBA" id="ARBA00022630"/>
    </source>
</evidence>
<comment type="subcellular location">
    <subcellularLocation>
        <location evidence="10">Cell inner membrane</location>
        <topology evidence="10">Multi-pass membrane protein</topology>
    </subcellularLocation>
</comment>
<evidence type="ECO:0000313" key="13">
    <source>
        <dbReference type="EMBL" id="ADO82325.1"/>
    </source>
</evidence>
<keyword evidence="1 10" id="KW-0813">Transport</keyword>
<keyword evidence="7 10" id="KW-0249">Electron transport</keyword>
<dbReference type="RefSeq" id="WP_013386995.1">
    <property type="nucleotide sequence ID" value="NC_014632.1"/>
</dbReference>
<dbReference type="AlphaFoldDB" id="E3H6B2"/>
<evidence type="ECO:0000256" key="6">
    <source>
        <dbReference type="ARBA" id="ARBA00022967"/>
    </source>
</evidence>
<keyword evidence="14" id="KW-1185">Reference proteome</keyword>
<evidence type="ECO:0000313" key="14">
    <source>
        <dbReference type="Proteomes" id="UP000006875"/>
    </source>
</evidence>
<dbReference type="NCBIfam" id="TIGR01946">
    <property type="entry name" value="rnfD"/>
    <property type="match status" value="1"/>
</dbReference>
<dbReference type="InterPro" id="IPR004338">
    <property type="entry name" value="NqrB/RnfD"/>
</dbReference>
<evidence type="ECO:0000256" key="11">
    <source>
        <dbReference type="SAM" id="MobiDB-lite"/>
    </source>
</evidence>
<feature type="region of interest" description="Disordered" evidence="11">
    <location>
        <begin position="486"/>
        <end position="575"/>
    </location>
</feature>
<sequence>MDYKLSASPHVRKKDTLEMVMYDVVIALLPCMASAVYYFGWEAVKIMLVAVTSGLITEAILARLMEKSWKCILDGSGLVTALLLALIVPHLTPLWMVALGSIFGIGVGKMAYGGVGENIFNPALVGRIFMMISFPSTLYKFHTADGLAGATAFPLVKYMGADWLASNVGGKAELYKNLFTGKEILGSMGEINKGAILVGFLYLGFRKRLKWRVPLVVVLTSGLLSYLNGEDPIISILSGGLIFGAVYMCTDMVSGPVTENGKAVFAIFVGTCAFFIRKYTSHPVGIGYAILLGNVIAPLINKYTEPRVYGKDRNMKKIYGILSVVILFIAGIFMLTSLDKINQKRKEAREEKIMSQVKSYIFQKDLRYDDEEGIYYEGYVFIPAYDEYENRYYLVLGEARGYGSKMIKFAMGITPDKKIAGVRILEASETEGLGAKITDEKWMEHWRGMDSDYKFDKEKDAAAGATYTYKNIHKTFNDVLVKSKNLSKDDSQEEEEELDGEGGATDTEGWGEEETETRDTQMSETEELDGEGGATDTEGWGEEETETQDTQISETQDGEGGATDSDWEEEGDSKW</sequence>
<dbReference type="GO" id="GO:0010181">
    <property type="term" value="F:FMN binding"/>
    <property type="evidence" value="ECO:0007669"/>
    <property type="project" value="InterPro"/>
</dbReference>
<dbReference type="PANTHER" id="PTHR30578">
    <property type="entry name" value="ELECTRON TRANSPORT COMPLEX PROTEIN RNFD"/>
    <property type="match status" value="1"/>
</dbReference>
<keyword evidence="4 10" id="KW-0288">FMN</keyword>
<dbReference type="EC" id="7.-.-.-" evidence="10"/>
<organism evidence="13 14">
    <name type="scientific">Ilyobacter polytropus (strain ATCC 51220 / DSM 2926 / LMG 16218 / CuHBu1)</name>
    <dbReference type="NCBI Taxonomy" id="572544"/>
    <lineage>
        <taxon>Bacteria</taxon>
        <taxon>Fusobacteriati</taxon>
        <taxon>Fusobacteriota</taxon>
        <taxon>Fusobacteriia</taxon>
        <taxon>Fusobacteriales</taxon>
        <taxon>Fusobacteriaceae</taxon>
        <taxon>Ilyobacter</taxon>
    </lineage>
</organism>
<dbReference type="STRING" id="572544.Ilyop_0537"/>
<feature type="compositionally biased region" description="Acidic residues" evidence="11">
    <location>
        <begin position="565"/>
        <end position="575"/>
    </location>
</feature>
<comment type="similarity">
    <text evidence="10">Belongs to the NqrB/RnfD family.</text>
</comment>
<evidence type="ECO:0000256" key="2">
    <source>
        <dbReference type="ARBA" id="ARBA00022553"/>
    </source>
</evidence>
<feature type="modified residue" description="FMN phosphoryl threonine" evidence="10">
    <location>
        <position position="151"/>
    </location>
</feature>
<feature type="domain" description="FMN-binding" evidence="12">
    <location>
        <begin position="401"/>
        <end position="483"/>
    </location>
</feature>
<evidence type="ECO:0000256" key="5">
    <source>
        <dbReference type="ARBA" id="ARBA00022692"/>
    </source>
</evidence>
<dbReference type="InterPro" id="IPR011303">
    <property type="entry name" value="RnfD_bac"/>
</dbReference>
<dbReference type="HOGENOM" id="CLU_473914_0_0_0"/>
<evidence type="ECO:0000256" key="7">
    <source>
        <dbReference type="ARBA" id="ARBA00022982"/>
    </source>
</evidence>